<dbReference type="PANTHER" id="PTHR34266">
    <property type="entry name" value="THIAZOLE SYNTHASE"/>
    <property type="match status" value="1"/>
</dbReference>
<feature type="active site" description="Schiff-base intermediate with DXP" evidence="13">
    <location>
        <position position="99"/>
    </location>
</feature>
<evidence type="ECO:0000256" key="8">
    <source>
        <dbReference type="ARBA" id="ARBA00022977"/>
    </source>
</evidence>
<evidence type="ECO:0000256" key="6">
    <source>
        <dbReference type="ARBA" id="ARBA00022490"/>
    </source>
</evidence>
<keyword evidence="15" id="KW-0614">Plasmid</keyword>
<dbReference type="Gene3D" id="3.20.20.70">
    <property type="entry name" value="Aldolase class I"/>
    <property type="match status" value="1"/>
</dbReference>
<dbReference type="SUPFAM" id="SSF110399">
    <property type="entry name" value="ThiG-like"/>
    <property type="match status" value="1"/>
</dbReference>
<reference evidence="15" key="1">
    <citation type="journal article" date="2018" name="Genome Biol. Evol.">
        <title>Cladogenesis and Genomic Streamlining in Extracellular Endosymbionts of Tropical Stink Bugs.</title>
        <authorList>
            <person name="Otero-Bravo A."/>
            <person name="Goffredi S."/>
            <person name="Sabree Z.L."/>
        </authorList>
    </citation>
    <scope>NUCLEOTIDE SEQUENCE [LARGE SCALE GENOMIC DNA]</scope>
    <source>
        <strain evidence="15">SoEO</strain>
        <plasmid evidence="15">pSOE1</plasmid>
    </source>
</reference>
<feature type="domain" description="Thiazole synthase ThiG" evidence="14">
    <location>
        <begin position="4"/>
        <end position="251"/>
    </location>
</feature>
<dbReference type="RefSeq" id="WP_136132106.1">
    <property type="nucleotide sequence ID" value="NZ_CM009557.1"/>
</dbReference>
<feature type="binding site" evidence="13">
    <location>
        <begin position="208"/>
        <end position="209"/>
    </location>
    <ligand>
        <name>1-deoxy-D-xylulose 5-phosphate</name>
        <dbReference type="ChEBI" id="CHEBI:57792"/>
    </ligand>
</feature>
<dbReference type="UniPathway" id="UPA00060"/>
<dbReference type="PANTHER" id="PTHR34266:SF2">
    <property type="entry name" value="THIAZOLE SYNTHASE"/>
    <property type="match status" value="1"/>
</dbReference>
<evidence type="ECO:0000256" key="11">
    <source>
        <dbReference type="ARBA" id="ARBA00060826"/>
    </source>
</evidence>
<evidence type="ECO:0000259" key="14">
    <source>
        <dbReference type="Pfam" id="PF05690"/>
    </source>
</evidence>
<dbReference type="GO" id="GO:1990107">
    <property type="term" value="F:thiazole synthase activity"/>
    <property type="evidence" value="ECO:0007669"/>
    <property type="project" value="UniProtKB-EC"/>
</dbReference>
<feature type="binding site" evidence="13">
    <location>
        <position position="160"/>
    </location>
    <ligand>
        <name>1-deoxy-D-xylulose 5-phosphate</name>
        <dbReference type="ChEBI" id="CHEBI:57792"/>
    </ligand>
</feature>
<keyword evidence="6 13" id="KW-0963">Cytoplasm</keyword>
<gene>
    <name evidence="13" type="primary">thiG</name>
    <name evidence="15" type="ORF">CRV09_03530</name>
</gene>
<comment type="catalytic activity">
    <reaction evidence="10 13">
        <text>[ThiS sulfur-carrier protein]-C-terminal-Gly-aminoethanethioate + 2-iminoacetate + 1-deoxy-D-xylulose 5-phosphate = [ThiS sulfur-carrier protein]-C-terminal Gly-Gly + 2-[(2R,5Z)-2-carboxy-4-methylthiazol-5(2H)-ylidene]ethyl phosphate + 2 H2O + H(+)</text>
        <dbReference type="Rhea" id="RHEA:26297"/>
        <dbReference type="Rhea" id="RHEA-COMP:12909"/>
        <dbReference type="Rhea" id="RHEA-COMP:19908"/>
        <dbReference type="ChEBI" id="CHEBI:15377"/>
        <dbReference type="ChEBI" id="CHEBI:15378"/>
        <dbReference type="ChEBI" id="CHEBI:57792"/>
        <dbReference type="ChEBI" id="CHEBI:62899"/>
        <dbReference type="ChEBI" id="CHEBI:77846"/>
        <dbReference type="ChEBI" id="CHEBI:90778"/>
        <dbReference type="ChEBI" id="CHEBI:232372"/>
        <dbReference type="EC" id="2.8.1.10"/>
    </reaction>
</comment>
<comment type="subunit">
    <text evidence="12 13">Homotetramer. Forms heterodimers with either ThiH or ThiS.</text>
</comment>
<protein>
    <recommendedName>
        <fullName evidence="5 13">Thiazole synthase</fullName>
        <ecNumber evidence="4 13">2.8.1.10</ecNumber>
    </recommendedName>
</protein>
<comment type="function">
    <text evidence="1 13">Catalyzes the rearrangement of 1-deoxy-D-xylulose 5-phosphate (DXP) to produce the thiazole phosphate moiety of thiamine. Sulfur is provided by the thiocarboxylate moiety of the carrier protein ThiS. In vitro, sulfur can be provided by H(2)S.</text>
</comment>
<dbReference type="InterPro" id="IPR008867">
    <property type="entry name" value="ThiG"/>
</dbReference>
<evidence type="ECO:0000256" key="9">
    <source>
        <dbReference type="ARBA" id="ARBA00023270"/>
    </source>
</evidence>
<dbReference type="GO" id="GO:0009229">
    <property type="term" value="P:thiamine diphosphate biosynthetic process"/>
    <property type="evidence" value="ECO:0007669"/>
    <property type="project" value="UniProtKB-UniRule"/>
</dbReference>
<evidence type="ECO:0000256" key="1">
    <source>
        <dbReference type="ARBA" id="ARBA00002834"/>
    </source>
</evidence>
<evidence type="ECO:0000256" key="4">
    <source>
        <dbReference type="ARBA" id="ARBA00011960"/>
    </source>
</evidence>
<dbReference type="Proteomes" id="UP000295937">
    <property type="component" value="Plasmid pSOE1"/>
</dbReference>
<evidence type="ECO:0000256" key="2">
    <source>
        <dbReference type="ARBA" id="ARBA00004496"/>
    </source>
</evidence>
<evidence type="ECO:0000256" key="5">
    <source>
        <dbReference type="ARBA" id="ARBA00019753"/>
    </source>
</evidence>
<comment type="pathway">
    <text evidence="3 13">Cofactor biosynthesis; thiamine diphosphate biosynthesis.</text>
</comment>
<proteinExistence type="inferred from homology"/>
<dbReference type="InterPro" id="IPR013785">
    <property type="entry name" value="Aldolase_TIM"/>
</dbReference>
<evidence type="ECO:0000256" key="7">
    <source>
        <dbReference type="ARBA" id="ARBA00022679"/>
    </source>
</evidence>
<evidence type="ECO:0000256" key="12">
    <source>
        <dbReference type="ARBA" id="ARBA00062692"/>
    </source>
</evidence>
<evidence type="ECO:0000313" key="15">
    <source>
        <dbReference type="EMBL" id="PPI88328.1"/>
    </source>
</evidence>
<dbReference type="EC" id="2.8.1.10" evidence="4 13"/>
<keyword evidence="8 13" id="KW-0784">Thiamine biosynthesis</keyword>
<dbReference type="EMBL" id="PDKR01000009">
    <property type="protein sequence ID" value="PPI88328.1"/>
    <property type="molecule type" value="Genomic_DNA"/>
</dbReference>
<evidence type="ECO:0000256" key="10">
    <source>
        <dbReference type="ARBA" id="ARBA00049897"/>
    </source>
</evidence>
<dbReference type="Pfam" id="PF05690">
    <property type="entry name" value="ThiG"/>
    <property type="match status" value="1"/>
</dbReference>
<evidence type="ECO:0000256" key="13">
    <source>
        <dbReference type="HAMAP-Rule" id="MF_00443"/>
    </source>
</evidence>
<keyword evidence="7 13" id="KW-0808">Transferase</keyword>
<comment type="subcellular location">
    <subcellularLocation>
        <location evidence="2 13">Cytoplasm</location>
    </subcellularLocation>
</comment>
<geneLocation type="plasmid" evidence="15">
    <name>pSOE1</name>
</geneLocation>
<dbReference type="GO" id="GO:0005737">
    <property type="term" value="C:cytoplasm"/>
    <property type="evidence" value="ECO:0007669"/>
    <property type="project" value="UniProtKB-SubCell"/>
</dbReference>
<dbReference type="CDD" id="cd04728">
    <property type="entry name" value="ThiG"/>
    <property type="match status" value="1"/>
</dbReference>
<dbReference type="InterPro" id="IPR033983">
    <property type="entry name" value="Thiazole_synthase_ThiG"/>
</dbReference>
<name>A0A2P5T174_9GAMM</name>
<comment type="caution">
    <text evidence="15">The sequence shown here is derived from an EMBL/GenBank/DDBJ whole genome shotgun (WGS) entry which is preliminary data.</text>
</comment>
<organism evidence="15">
    <name type="scientific">Candidatus Pantoea edessiphila</name>
    <dbReference type="NCBI Taxonomy" id="2044610"/>
    <lineage>
        <taxon>Bacteria</taxon>
        <taxon>Pseudomonadati</taxon>
        <taxon>Pseudomonadota</taxon>
        <taxon>Gammaproteobacteria</taxon>
        <taxon>Enterobacterales</taxon>
        <taxon>Erwiniaceae</taxon>
        <taxon>Pantoea</taxon>
    </lineage>
</organism>
<evidence type="ECO:0000256" key="3">
    <source>
        <dbReference type="ARBA" id="ARBA00004948"/>
    </source>
</evidence>
<keyword evidence="9 13" id="KW-0704">Schiff base</keyword>
<accession>A0A2P5T174</accession>
<feature type="binding site" evidence="13">
    <location>
        <begin position="186"/>
        <end position="187"/>
    </location>
    <ligand>
        <name>1-deoxy-D-xylulose 5-phosphate</name>
        <dbReference type="ChEBI" id="CHEBI:57792"/>
    </ligand>
</feature>
<dbReference type="HAMAP" id="MF_00443">
    <property type="entry name" value="ThiG"/>
    <property type="match status" value="1"/>
</dbReference>
<sequence length="263" mass="28729">MFTIHGINFKSRLFIGTGKFSSYDLMLRAIFVAESELITIAMRRLNFNDKNDDFLSALNKAKNEIKIKLLPNTSGAKNAEEAIFAAYLAREALNTNWIKLEIHPDIQYLLPDPIETLKAAEKLVKKGFVVLPYCSADPMLCRRLVEVGCSAVMPLGSPIGSNQGLKTRDFLQIIIEQTKIPVIIDAGIGCPSQATEALELGADAVMINTAIAIAQDPISMAQAFKLAVQAGELARKSILGPVSLLANSTSPLTNFYKKNTKKT</sequence>
<dbReference type="AlphaFoldDB" id="A0A2P5T174"/>
<dbReference type="FunFam" id="3.20.20.70:FF:000049">
    <property type="entry name" value="Thiazole synthase"/>
    <property type="match status" value="1"/>
</dbReference>
<comment type="similarity">
    <text evidence="11 13">Belongs to the ThiG family.</text>
</comment>
<dbReference type="OrthoDB" id="9805935at2"/>